<feature type="compositionally biased region" description="Basic and acidic residues" evidence="3">
    <location>
        <begin position="246"/>
        <end position="259"/>
    </location>
</feature>
<dbReference type="RefSeq" id="WP_193926321.1">
    <property type="nucleotide sequence ID" value="NZ_JADEYC010000001.1"/>
</dbReference>
<dbReference type="CDD" id="cd03416">
    <property type="entry name" value="CbiX_SirB_N"/>
    <property type="match status" value="1"/>
</dbReference>
<organism evidence="4 5">
    <name type="scientific">Saccharopolyspora montiporae</name>
    <dbReference type="NCBI Taxonomy" id="2781240"/>
    <lineage>
        <taxon>Bacteria</taxon>
        <taxon>Bacillati</taxon>
        <taxon>Actinomycetota</taxon>
        <taxon>Actinomycetes</taxon>
        <taxon>Pseudonocardiales</taxon>
        <taxon>Pseudonocardiaceae</taxon>
        <taxon>Saccharopolyspora</taxon>
    </lineage>
</organism>
<dbReference type="EMBL" id="JADEYC010000001">
    <property type="protein sequence ID" value="MBE9372863.1"/>
    <property type="molecule type" value="Genomic_DNA"/>
</dbReference>
<name>A0A929FZS5_9PSEU</name>
<reference evidence="4" key="1">
    <citation type="submission" date="2020-10" db="EMBL/GenBank/DDBJ databases">
        <title>Diversity and distribution of actinomycetes associated with coral in the coast of Hainan.</title>
        <authorList>
            <person name="Li F."/>
        </authorList>
    </citation>
    <scope>NUCLEOTIDE SEQUENCE</scope>
    <source>
        <strain evidence="4">HNM0983</strain>
    </source>
</reference>
<evidence type="ECO:0000256" key="3">
    <source>
        <dbReference type="SAM" id="MobiDB-lite"/>
    </source>
</evidence>
<dbReference type="GO" id="GO:0016829">
    <property type="term" value="F:lyase activity"/>
    <property type="evidence" value="ECO:0007669"/>
    <property type="project" value="UniProtKB-KW"/>
</dbReference>
<evidence type="ECO:0000313" key="4">
    <source>
        <dbReference type="EMBL" id="MBE9372863.1"/>
    </source>
</evidence>
<dbReference type="AlphaFoldDB" id="A0A929FZS5"/>
<accession>A0A929FZS5</accession>
<dbReference type="InterPro" id="IPR050963">
    <property type="entry name" value="Sirohydro_Cobaltochel/CbiX"/>
</dbReference>
<dbReference type="PANTHER" id="PTHR33542">
    <property type="entry name" value="SIROHYDROCHLORIN FERROCHELATASE, CHLOROPLASTIC"/>
    <property type="match status" value="1"/>
</dbReference>
<keyword evidence="5" id="KW-1185">Reference proteome</keyword>
<proteinExistence type="predicted"/>
<dbReference type="Proteomes" id="UP000598360">
    <property type="component" value="Unassembled WGS sequence"/>
</dbReference>
<evidence type="ECO:0000256" key="2">
    <source>
        <dbReference type="ARBA" id="ARBA00023239"/>
    </source>
</evidence>
<dbReference type="Pfam" id="PF01903">
    <property type="entry name" value="CbiX"/>
    <property type="match status" value="1"/>
</dbReference>
<dbReference type="GO" id="GO:0046872">
    <property type="term" value="F:metal ion binding"/>
    <property type="evidence" value="ECO:0007669"/>
    <property type="project" value="UniProtKB-KW"/>
</dbReference>
<protein>
    <submittedName>
        <fullName evidence="4">Sirohydrochlorin chelatase</fullName>
    </submittedName>
</protein>
<feature type="compositionally biased region" description="Basic residues" evidence="3">
    <location>
        <begin position="260"/>
        <end position="269"/>
    </location>
</feature>
<keyword evidence="2" id="KW-0456">Lyase</keyword>
<evidence type="ECO:0000256" key="1">
    <source>
        <dbReference type="ARBA" id="ARBA00022723"/>
    </source>
</evidence>
<comment type="caution">
    <text evidence="4">The sequence shown here is derived from an EMBL/GenBank/DDBJ whole genome shotgun (WGS) entry which is preliminary data.</text>
</comment>
<evidence type="ECO:0000313" key="5">
    <source>
        <dbReference type="Proteomes" id="UP000598360"/>
    </source>
</evidence>
<feature type="region of interest" description="Disordered" evidence="3">
    <location>
        <begin position="227"/>
        <end position="269"/>
    </location>
</feature>
<dbReference type="PANTHER" id="PTHR33542:SF5">
    <property type="entry name" value="FERROCHELATASE CHE1"/>
    <property type="match status" value="1"/>
</dbReference>
<dbReference type="Gene3D" id="3.40.50.1400">
    <property type="match status" value="2"/>
</dbReference>
<sequence length="269" mass="28614">MRTAVTTTPDPPLLLVAHGTRDPAGPVVVESIAAAVAERANISVHVAYVDVIGPTVADALRALDGPVVALPAFLASGYHVRTDLPAQIAAAGRTRDVVVSPPLGPDPELARAMLDRLTESGWRPGQNVLVSAAGSSDERALGDVRTAARQLGRLCGQRVLPSFVTTAQPLTEDVCANGNVAFIAPNLLAPGLFHRRLTELPARAVAEPIGAHSRVLDLIVRRYRAGAPRRRSTDARSSEATAPARGDGRRFGDERQEHRKLARQRGMLR</sequence>
<dbReference type="InterPro" id="IPR002762">
    <property type="entry name" value="CbiX-like"/>
</dbReference>
<keyword evidence="1" id="KW-0479">Metal-binding</keyword>
<gene>
    <name evidence="4" type="ORF">IQ251_00210</name>
</gene>
<dbReference type="SUPFAM" id="SSF53800">
    <property type="entry name" value="Chelatase"/>
    <property type="match status" value="1"/>
</dbReference>